<dbReference type="Proteomes" id="UP000050833">
    <property type="component" value="Unassembled WGS sequence"/>
</dbReference>
<organism evidence="2 3">
    <name type="scientific">Butyribacter intestini</name>
    <dbReference type="NCBI Taxonomy" id="1703332"/>
    <lineage>
        <taxon>Bacteria</taxon>
        <taxon>Bacillati</taxon>
        <taxon>Bacillota</taxon>
        <taxon>Clostridia</taxon>
        <taxon>Lachnospirales</taxon>
        <taxon>Lachnospiraceae</taxon>
        <taxon>Butyribacter</taxon>
    </lineage>
</organism>
<proteinExistence type="predicted"/>
<feature type="domain" description="GGDEF" evidence="1">
    <location>
        <begin position="180"/>
        <end position="336"/>
    </location>
</feature>
<gene>
    <name evidence="2" type="ORF">APZ18_15190</name>
</gene>
<evidence type="ECO:0000313" key="3">
    <source>
        <dbReference type="Proteomes" id="UP000050833"/>
    </source>
</evidence>
<dbReference type="Gene3D" id="3.30.70.270">
    <property type="match status" value="1"/>
</dbReference>
<protein>
    <recommendedName>
        <fullName evidence="1">GGDEF domain-containing protein</fullName>
    </recommendedName>
</protein>
<keyword evidence="3" id="KW-1185">Reference proteome</keyword>
<dbReference type="SMART" id="SM00267">
    <property type="entry name" value="GGDEF"/>
    <property type="match status" value="1"/>
</dbReference>
<dbReference type="InterPro" id="IPR000160">
    <property type="entry name" value="GGDEF_dom"/>
</dbReference>
<dbReference type="AlphaFoldDB" id="A0AAW3JLB0"/>
<dbReference type="InterPro" id="IPR029787">
    <property type="entry name" value="Nucleotide_cyclase"/>
</dbReference>
<dbReference type="SUPFAM" id="SSF55073">
    <property type="entry name" value="Nucleotide cyclase"/>
    <property type="match status" value="1"/>
</dbReference>
<dbReference type="EMBL" id="LLKB01000008">
    <property type="protein sequence ID" value="KQC84032.1"/>
    <property type="molecule type" value="Genomic_DNA"/>
</dbReference>
<dbReference type="Pfam" id="PF00990">
    <property type="entry name" value="GGDEF"/>
    <property type="match status" value="1"/>
</dbReference>
<sequence length="338" mass="39269">MLDINEAYSILSNPEKRTTYHKLWLQNRTDRSRQVHPASAFNASLSDISAKDVLDRFFHALLTKNWKNAYACLTLEDQEHFTLDEFSAWKDAVNSCFEMQDYRISFYKNYSKCRIEGTVYPFVKEFAVTITDTDLQLSQTSQNMSHKYVAYDGNSWKVCLGMHSLKQATLKFKLMASRRQNYDPIMIYNNAVSRTDPLTGLLSEKGFYDDSFKEIERHKRYHNPVSFAVFQIDCYRPEREIYCLCQCASILKTECRINDIIGRLGNKQIVCLFAETNEKQAEAAVNKFLKSIKIRQSEPFTVNAGILQYNRIHSLEDTVFTISSNVSKQQNTIKMNNT</sequence>
<name>A0AAW3JLB0_9FIRM</name>
<dbReference type="InterPro" id="IPR043128">
    <property type="entry name" value="Rev_trsase/Diguanyl_cyclase"/>
</dbReference>
<comment type="caution">
    <text evidence="2">The sequence shown here is derived from an EMBL/GenBank/DDBJ whole genome shotgun (WGS) entry which is preliminary data.</text>
</comment>
<accession>A0AAW3JLB0</accession>
<evidence type="ECO:0000259" key="1">
    <source>
        <dbReference type="SMART" id="SM00267"/>
    </source>
</evidence>
<evidence type="ECO:0000313" key="2">
    <source>
        <dbReference type="EMBL" id="KQC84032.1"/>
    </source>
</evidence>
<reference evidence="2 3" key="1">
    <citation type="submission" date="2015-10" db="EMBL/GenBank/DDBJ databases">
        <title>Butyribacter intestini gen. nov., sp. nov., a butyric acid-producing bacterium of the family Lachnospiraceae isolated from the human faeces.</title>
        <authorList>
            <person name="Zou Y."/>
            <person name="Xue W."/>
            <person name="Luo G."/>
            <person name="Lv M."/>
        </authorList>
    </citation>
    <scope>NUCLEOTIDE SEQUENCE [LARGE SCALE GENOMIC DNA]</scope>
    <source>
        <strain evidence="2 3">TF01-11</strain>
    </source>
</reference>